<dbReference type="GO" id="GO:0016301">
    <property type="term" value="F:kinase activity"/>
    <property type="evidence" value="ECO:0007669"/>
    <property type="project" value="UniProtKB-KW"/>
</dbReference>
<proteinExistence type="inferred from homology"/>
<organism evidence="6 7">
    <name type="scientific">Methanocalculus chunghsingensis</name>
    <dbReference type="NCBI Taxonomy" id="156457"/>
    <lineage>
        <taxon>Archaea</taxon>
        <taxon>Methanobacteriati</taxon>
        <taxon>Methanobacteriota</taxon>
        <taxon>Stenosarchaea group</taxon>
        <taxon>Methanomicrobia</taxon>
        <taxon>Methanomicrobiales</taxon>
        <taxon>Methanocalculaceae</taxon>
        <taxon>Methanocalculus</taxon>
    </lineage>
</organism>
<dbReference type="PRINTS" id="PR00990">
    <property type="entry name" value="RIBOKINASE"/>
</dbReference>
<dbReference type="InterPro" id="IPR029056">
    <property type="entry name" value="Ribokinase-like"/>
</dbReference>
<dbReference type="SUPFAM" id="SSF53613">
    <property type="entry name" value="Ribokinase-like"/>
    <property type="match status" value="1"/>
</dbReference>
<dbReference type="InterPro" id="IPR011611">
    <property type="entry name" value="PfkB_dom"/>
</dbReference>
<dbReference type="PROSITE" id="PS00583">
    <property type="entry name" value="PFKB_KINASES_1"/>
    <property type="match status" value="1"/>
</dbReference>
<evidence type="ECO:0000259" key="5">
    <source>
        <dbReference type="Pfam" id="PF00294"/>
    </source>
</evidence>
<reference evidence="6" key="1">
    <citation type="submission" date="2014-12" db="EMBL/GenBank/DDBJ databases">
        <authorList>
            <person name="Huang H.-H."/>
            <person name="Chen S.-C."/>
            <person name="Lai M.-C."/>
        </authorList>
    </citation>
    <scope>NUCLEOTIDE SEQUENCE</scope>
    <source>
        <strain evidence="6">K1F9705b</strain>
    </source>
</reference>
<dbReference type="PANTHER" id="PTHR10584">
    <property type="entry name" value="SUGAR KINASE"/>
    <property type="match status" value="1"/>
</dbReference>
<dbReference type="GO" id="GO:0006796">
    <property type="term" value="P:phosphate-containing compound metabolic process"/>
    <property type="evidence" value="ECO:0007669"/>
    <property type="project" value="UniProtKB-ARBA"/>
</dbReference>
<dbReference type="AlphaFoldDB" id="A0A8J7W7J3"/>
<dbReference type="PROSITE" id="PS00584">
    <property type="entry name" value="PFKB_KINASES_2"/>
    <property type="match status" value="1"/>
</dbReference>
<evidence type="ECO:0000313" key="6">
    <source>
        <dbReference type="EMBL" id="MBR1368055.1"/>
    </source>
</evidence>
<evidence type="ECO:0000256" key="1">
    <source>
        <dbReference type="ARBA" id="ARBA00010688"/>
    </source>
</evidence>
<evidence type="ECO:0000313" key="7">
    <source>
        <dbReference type="Proteomes" id="UP000730161"/>
    </source>
</evidence>
<dbReference type="OrthoDB" id="26949at2157"/>
<protein>
    <submittedName>
        <fullName evidence="6">Sugar kinase</fullName>
    </submittedName>
</protein>
<dbReference type="CDD" id="cd01942">
    <property type="entry name" value="ribokinase_group_A"/>
    <property type="match status" value="1"/>
</dbReference>
<dbReference type="Gene3D" id="3.40.1190.20">
    <property type="match status" value="1"/>
</dbReference>
<dbReference type="RefSeq" id="WP_211529656.1">
    <property type="nucleotide sequence ID" value="NZ_JWHL01000001.1"/>
</dbReference>
<dbReference type="PANTHER" id="PTHR10584:SF166">
    <property type="entry name" value="RIBOKINASE"/>
    <property type="match status" value="1"/>
</dbReference>
<dbReference type="EMBL" id="JWHL01000001">
    <property type="protein sequence ID" value="MBR1368055.1"/>
    <property type="molecule type" value="Genomic_DNA"/>
</dbReference>
<name>A0A8J7W7J3_9EURY</name>
<evidence type="ECO:0000256" key="4">
    <source>
        <dbReference type="RuleBase" id="RU003704"/>
    </source>
</evidence>
<keyword evidence="2 4" id="KW-0808">Transferase</keyword>
<comment type="caution">
    <text evidence="6">The sequence shown here is derived from an EMBL/GenBank/DDBJ whole genome shotgun (WGS) entry which is preliminary data.</text>
</comment>
<dbReference type="Pfam" id="PF00294">
    <property type="entry name" value="PfkB"/>
    <property type="match status" value="1"/>
</dbReference>
<comment type="similarity">
    <text evidence="1 4">Belongs to the carbohydrate kinase PfkB family.</text>
</comment>
<keyword evidence="3 4" id="KW-0418">Kinase</keyword>
<dbReference type="Proteomes" id="UP000730161">
    <property type="component" value="Unassembled WGS sequence"/>
</dbReference>
<dbReference type="InterPro" id="IPR002139">
    <property type="entry name" value="Ribo/fructo_kinase"/>
</dbReference>
<evidence type="ECO:0000256" key="2">
    <source>
        <dbReference type="ARBA" id="ARBA00022679"/>
    </source>
</evidence>
<keyword evidence="7" id="KW-1185">Reference proteome</keyword>
<evidence type="ECO:0000256" key="3">
    <source>
        <dbReference type="ARBA" id="ARBA00022777"/>
    </source>
</evidence>
<dbReference type="InterPro" id="IPR002173">
    <property type="entry name" value="Carboh/pur_kinase_PfkB_CS"/>
</dbReference>
<gene>
    <name evidence="6" type="ORF">RJ53_00530</name>
</gene>
<sequence length="289" mass="32211">MIHVVGHTATDHIFRVSRLPDRNTSTQIQNHQIFFGGGAANIAVGIAKLGEEATLVSAVGGDFTGSEYDTWLDAHKVGRYFYIEEETHTPLACMFTDENEDQITFFEWGASEAFTTADPPSFDFVHMATADPSYNVRVARRAGFSSFDPGQDIHKYTAEQFEDLLNSIDILFANRFEAEIMGEVLSHSEEELASRVPIAIFTRGKEGSRLYEDGRMLEIPSVPVQLVDPTGAGDAYRAGFLTAYQKKHSLADCCRIGTVCSSFVIEVAGCQTNLPTWDRMQERYRTYFG</sequence>
<accession>A0A8J7W7J3</accession>
<feature type="domain" description="Carbohydrate kinase PfkB" evidence="5">
    <location>
        <begin position="2"/>
        <end position="276"/>
    </location>
</feature>